<feature type="transmembrane region" description="Helical" evidence="1">
    <location>
        <begin position="655"/>
        <end position="677"/>
    </location>
</feature>
<evidence type="ECO:0000256" key="1">
    <source>
        <dbReference type="SAM" id="Phobius"/>
    </source>
</evidence>
<gene>
    <name evidence="2" type="ORF">TrVE_jg3913</name>
</gene>
<keyword evidence="1" id="KW-0812">Transmembrane</keyword>
<keyword evidence="1" id="KW-0472">Membrane</keyword>
<feature type="transmembrane region" description="Helical" evidence="1">
    <location>
        <begin position="522"/>
        <end position="543"/>
    </location>
</feature>
<proteinExistence type="predicted"/>
<evidence type="ECO:0000313" key="3">
    <source>
        <dbReference type="Proteomes" id="UP001165160"/>
    </source>
</evidence>
<comment type="caution">
    <text evidence="2">The sequence shown here is derived from an EMBL/GenBank/DDBJ whole genome shotgun (WGS) entry which is preliminary data.</text>
</comment>
<reference evidence="3" key="1">
    <citation type="journal article" date="2023" name="Commun. Biol.">
        <title>Genome analysis of Parmales, the sister group of diatoms, reveals the evolutionary specialization of diatoms from phago-mixotrophs to photoautotrophs.</title>
        <authorList>
            <person name="Ban H."/>
            <person name="Sato S."/>
            <person name="Yoshikawa S."/>
            <person name="Yamada K."/>
            <person name="Nakamura Y."/>
            <person name="Ichinomiya M."/>
            <person name="Sato N."/>
            <person name="Blanc-Mathieu R."/>
            <person name="Endo H."/>
            <person name="Kuwata A."/>
            <person name="Ogata H."/>
        </authorList>
    </citation>
    <scope>NUCLEOTIDE SEQUENCE [LARGE SCALE GENOMIC DNA]</scope>
    <source>
        <strain evidence="3">NIES 3699</strain>
    </source>
</reference>
<feature type="transmembrane region" description="Helical" evidence="1">
    <location>
        <begin position="259"/>
        <end position="279"/>
    </location>
</feature>
<feature type="transmembrane region" description="Helical" evidence="1">
    <location>
        <begin position="697"/>
        <end position="718"/>
    </location>
</feature>
<sequence>MSQPKTKDKKYKGVKTGTVMTIPPPIPVAQTPQLGLGRADSGNDGMSLGTRIEHDHYKPSLVSTRSQFLNPQGYIPDSVTTLDRKFATRIWARVLCLSTQKQILYDKGWEYYERITLPRYKVGESKMKLAEKGETEVRTRIYPLFNCSIAMFSDFGISVSLYFSTLLILSVILAVAAAMNVPNILFFAGESWSGSQQTLRASSTLGNIALIGSAYCDQNAYVTCPTCDPSNFKSNRYIKANTGIFYYKINTCGITIDPVLVDFATILFLFLSIIFMGVYQKKLAIKFDEKAQTASDYSLTVHDPCPDAHTCDEWCDFFTRYGEVAAVCVTLDNQNLVNLLVEQRRLRSEISLNLLNENGGSQSYDEEIGFLNEDKTGCFEGVMNGVGLMKGLPLLHEELVTVQGKLKEEVDRFKKMGGYATTKVYVTFENEEGQRKALNALSTGLIAAWTDTSKNIPVTQRFRGKNVLKIEESKEPSATRWSEIHISTVQKYKERFISWTLTLGIIIGGGFSVYGIHKSGEIAIAAGFISIFNSVIPILCSIFNSLESHASEGGAQESLYMKIAFARWTNTAIVICVITPFTSMINTTELLLQVYTVLFADVITYPLFRILDFGGTFNKFFLAPYAKNQAVINTYFQGTAWSVAERYTDITKTMFLCFFYAAIYPASYIFCLAALLLNFVVDRYCIVRLWKLHPQTGAGVASVSFKFMLISILAHSVLSSYWWSGFPFDNLCVDESDGTNNASVQITTPDGATTFTQAGSSYAYCNQDLLTRWKFPALPEFQGEHQWMTSNQALMVSICGIASAVFLGFIFFGFFGTGIFFSVKHLFVPAYKESGRDQNIPFSCCRGEISSHIPQYNCPGFDHPFIATSLEHIDTDLQLKWNCHGNETFADWCLCSDVDLGDLIRKEHRSRLFASTKYYPPGGSNVYTSGEVDKITDSDGSA</sequence>
<feature type="transmembrane region" description="Helical" evidence="1">
    <location>
        <begin position="159"/>
        <end position="179"/>
    </location>
</feature>
<feature type="transmembrane region" description="Helical" evidence="1">
    <location>
        <begin position="496"/>
        <end position="516"/>
    </location>
</feature>
<name>A0A9W7F340_9STRA</name>
<dbReference type="GO" id="GO:0005886">
    <property type="term" value="C:plasma membrane"/>
    <property type="evidence" value="ECO:0007669"/>
    <property type="project" value="TreeGrafter"/>
</dbReference>
<dbReference type="InterPro" id="IPR045122">
    <property type="entry name" value="Csc1-like"/>
</dbReference>
<dbReference type="Proteomes" id="UP001165160">
    <property type="component" value="Unassembled WGS sequence"/>
</dbReference>
<dbReference type="AlphaFoldDB" id="A0A9W7F340"/>
<feature type="transmembrane region" description="Helical" evidence="1">
    <location>
        <begin position="591"/>
        <end position="611"/>
    </location>
</feature>
<feature type="transmembrane region" description="Helical" evidence="1">
    <location>
        <begin position="794"/>
        <end position="821"/>
    </location>
</feature>
<dbReference type="EMBL" id="BRXX01000238">
    <property type="protein sequence ID" value="GMH99737.1"/>
    <property type="molecule type" value="Genomic_DNA"/>
</dbReference>
<keyword evidence="1" id="KW-1133">Transmembrane helix</keyword>
<organism evidence="2 3">
    <name type="scientific">Triparma verrucosa</name>
    <dbReference type="NCBI Taxonomy" id="1606542"/>
    <lineage>
        <taxon>Eukaryota</taxon>
        <taxon>Sar</taxon>
        <taxon>Stramenopiles</taxon>
        <taxon>Ochrophyta</taxon>
        <taxon>Bolidophyceae</taxon>
        <taxon>Parmales</taxon>
        <taxon>Triparmaceae</taxon>
        <taxon>Triparma</taxon>
    </lineage>
</organism>
<dbReference type="PANTHER" id="PTHR13018:SF83">
    <property type="entry name" value="RRM DOMAIN-CONTAINING PROTEIN"/>
    <property type="match status" value="1"/>
</dbReference>
<evidence type="ECO:0000313" key="2">
    <source>
        <dbReference type="EMBL" id="GMH99737.1"/>
    </source>
</evidence>
<feature type="transmembrane region" description="Helical" evidence="1">
    <location>
        <begin position="564"/>
        <end position="585"/>
    </location>
</feature>
<evidence type="ECO:0008006" key="4">
    <source>
        <dbReference type="Google" id="ProtNLM"/>
    </source>
</evidence>
<accession>A0A9W7F340</accession>
<protein>
    <recommendedName>
        <fullName evidence="4">CSC1/OSCA1-like cytosolic domain-containing protein</fullName>
    </recommendedName>
</protein>
<dbReference type="PANTHER" id="PTHR13018">
    <property type="entry name" value="PROBABLE MEMBRANE PROTEIN DUF221-RELATED"/>
    <property type="match status" value="1"/>
</dbReference>
<dbReference type="GO" id="GO:0005227">
    <property type="term" value="F:calcium-activated cation channel activity"/>
    <property type="evidence" value="ECO:0007669"/>
    <property type="project" value="InterPro"/>
</dbReference>
<keyword evidence="3" id="KW-1185">Reference proteome</keyword>